<evidence type="ECO:0000313" key="3">
    <source>
        <dbReference type="Proteomes" id="UP000738325"/>
    </source>
</evidence>
<name>A0A9P6RHP4_9FUNG</name>
<evidence type="ECO:0000313" key="2">
    <source>
        <dbReference type="EMBL" id="KAG0319208.1"/>
    </source>
</evidence>
<evidence type="ECO:0000256" key="1">
    <source>
        <dbReference type="SAM" id="MobiDB-lite"/>
    </source>
</evidence>
<dbReference type="EMBL" id="JAAAIP010000334">
    <property type="protein sequence ID" value="KAG0319208.1"/>
    <property type="molecule type" value="Genomic_DNA"/>
</dbReference>
<feature type="region of interest" description="Disordered" evidence="1">
    <location>
        <begin position="34"/>
        <end position="70"/>
    </location>
</feature>
<dbReference type="Proteomes" id="UP000738325">
    <property type="component" value="Unassembled WGS sequence"/>
</dbReference>
<feature type="compositionally biased region" description="Low complexity" evidence="1">
    <location>
        <begin position="35"/>
        <end position="50"/>
    </location>
</feature>
<sequence length="127" mass="14091">MIRPCLPTVLDVVVDDEIDMASSPEPVQVLDEIVADSADSSDSNNQGSSSRRPSVVKQRHHDSQQQHMKLDNTYAADILDSQLRSQNSGNHAYATIESDRVPSTPEEDVQCTKWLRMASVDVVQERA</sequence>
<organism evidence="2 3">
    <name type="scientific">Dissophora globulifera</name>
    <dbReference type="NCBI Taxonomy" id="979702"/>
    <lineage>
        <taxon>Eukaryota</taxon>
        <taxon>Fungi</taxon>
        <taxon>Fungi incertae sedis</taxon>
        <taxon>Mucoromycota</taxon>
        <taxon>Mortierellomycotina</taxon>
        <taxon>Mortierellomycetes</taxon>
        <taxon>Mortierellales</taxon>
        <taxon>Mortierellaceae</taxon>
        <taxon>Dissophora</taxon>
    </lineage>
</organism>
<gene>
    <name evidence="2" type="ORF">BGZ99_005247</name>
</gene>
<protein>
    <submittedName>
        <fullName evidence="2">Uncharacterized protein</fullName>
    </submittedName>
</protein>
<comment type="caution">
    <text evidence="2">The sequence shown here is derived from an EMBL/GenBank/DDBJ whole genome shotgun (WGS) entry which is preliminary data.</text>
</comment>
<accession>A0A9P6RHP4</accession>
<feature type="compositionally biased region" description="Basic and acidic residues" evidence="1">
    <location>
        <begin position="61"/>
        <end position="70"/>
    </location>
</feature>
<proteinExistence type="predicted"/>
<dbReference type="AlphaFoldDB" id="A0A9P6RHP4"/>
<reference evidence="2" key="1">
    <citation type="journal article" date="2020" name="Fungal Divers.">
        <title>Resolving the Mortierellaceae phylogeny through synthesis of multi-gene phylogenetics and phylogenomics.</title>
        <authorList>
            <person name="Vandepol N."/>
            <person name="Liber J."/>
            <person name="Desiro A."/>
            <person name="Na H."/>
            <person name="Kennedy M."/>
            <person name="Barry K."/>
            <person name="Grigoriev I.V."/>
            <person name="Miller A.N."/>
            <person name="O'Donnell K."/>
            <person name="Stajich J.E."/>
            <person name="Bonito G."/>
        </authorList>
    </citation>
    <scope>NUCLEOTIDE SEQUENCE</scope>
    <source>
        <strain evidence="2">REB-010B</strain>
    </source>
</reference>
<feature type="region of interest" description="Disordered" evidence="1">
    <location>
        <begin position="86"/>
        <end position="109"/>
    </location>
</feature>
<keyword evidence="3" id="KW-1185">Reference proteome</keyword>